<keyword evidence="3" id="KW-1185">Reference proteome</keyword>
<comment type="caution">
    <text evidence="2">The sequence shown here is derived from an EMBL/GenBank/DDBJ whole genome shotgun (WGS) entry which is preliminary data.</text>
</comment>
<dbReference type="AlphaFoldDB" id="A0A9N7TJM7"/>
<feature type="region of interest" description="Disordered" evidence="1">
    <location>
        <begin position="1"/>
        <end position="43"/>
    </location>
</feature>
<feature type="compositionally biased region" description="Polar residues" evidence="1">
    <location>
        <begin position="108"/>
        <end position="120"/>
    </location>
</feature>
<sequence length="129" mass="14080">MNGKPPNTLDYTGAQIQTPPLLLNPTGKVSDKQTACEFSPPTSHKFSVFRPDRAAAGLRGIEHNEHAVARHADPLTSDTSRETFFTVTKSPHKQLILSGPVDRAGTRARSQQGRHGNTTGSRREPVEKI</sequence>
<proteinExistence type="predicted"/>
<evidence type="ECO:0000313" key="2">
    <source>
        <dbReference type="EMBL" id="CAB1413711.1"/>
    </source>
</evidence>
<name>A0A9N7TJM7_PLEPL</name>
<reference evidence="2" key="1">
    <citation type="submission" date="2020-03" db="EMBL/GenBank/DDBJ databases">
        <authorList>
            <person name="Weist P."/>
        </authorList>
    </citation>
    <scope>NUCLEOTIDE SEQUENCE</scope>
</reference>
<gene>
    <name evidence="2" type="ORF">PLEPLA_LOCUS1413</name>
</gene>
<feature type="region of interest" description="Disordered" evidence="1">
    <location>
        <begin position="87"/>
        <end position="129"/>
    </location>
</feature>
<dbReference type="EMBL" id="CADEAL010000066">
    <property type="protein sequence ID" value="CAB1413711.1"/>
    <property type="molecule type" value="Genomic_DNA"/>
</dbReference>
<evidence type="ECO:0000313" key="3">
    <source>
        <dbReference type="Proteomes" id="UP001153269"/>
    </source>
</evidence>
<protein>
    <submittedName>
        <fullName evidence="2">Uncharacterized protein</fullName>
    </submittedName>
</protein>
<organism evidence="2 3">
    <name type="scientific">Pleuronectes platessa</name>
    <name type="common">European plaice</name>
    <dbReference type="NCBI Taxonomy" id="8262"/>
    <lineage>
        <taxon>Eukaryota</taxon>
        <taxon>Metazoa</taxon>
        <taxon>Chordata</taxon>
        <taxon>Craniata</taxon>
        <taxon>Vertebrata</taxon>
        <taxon>Euteleostomi</taxon>
        <taxon>Actinopterygii</taxon>
        <taxon>Neopterygii</taxon>
        <taxon>Teleostei</taxon>
        <taxon>Neoteleostei</taxon>
        <taxon>Acanthomorphata</taxon>
        <taxon>Carangaria</taxon>
        <taxon>Pleuronectiformes</taxon>
        <taxon>Pleuronectoidei</taxon>
        <taxon>Pleuronectidae</taxon>
        <taxon>Pleuronectes</taxon>
    </lineage>
</organism>
<accession>A0A9N7TJM7</accession>
<evidence type="ECO:0000256" key="1">
    <source>
        <dbReference type="SAM" id="MobiDB-lite"/>
    </source>
</evidence>
<dbReference type="Proteomes" id="UP001153269">
    <property type="component" value="Unassembled WGS sequence"/>
</dbReference>